<keyword evidence="2" id="KW-1185">Reference proteome</keyword>
<dbReference type="RefSeq" id="WP_280322058.1">
    <property type="nucleotide sequence ID" value="NZ_CP118605.1"/>
</dbReference>
<gene>
    <name evidence="1" type="ORF">PVT68_07355</name>
</gene>
<sequence>MQINGVGWSMRFHEESIRRRVIFQSAQLLIDSDGEFFSRVNMPAIILCWSGVIKMHRLPLKWRQLLCFGVPKLTCLPVFGWGLRAE</sequence>
<name>A0ABY8NH17_9GAMM</name>
<dbReference type="Proteomes" id="UP001236500">
    <property type="component" value="Chromosome"/>
</dbReference>
<protein>
    <submittedName>
        <fullName evidence="1">Uncharacterized protein</fullName>
    </submittedName>
</protein>
<reference evidence="1 2" key="1">
    <citation type="submission" date="2023-02" db="EMBL/GenBank/DDBJ databases">
        <title>Description and genomic characterization of Microbulbifer bruguierae sp. nov., isolated from the sediment of mangrove plant Bruguiera sexangula.</title>
        <authorList>
            <person name="Long M."/>
        </authorList>
    </citation>
    <scope>NUCLEOTIDE SEQUENCE [LARGE SCALE GENOMIC DNA]</scope>
    <source>
        <strain evidence="1 2">H12</strain>
    </source>
</reference>
<organism evidence="1 2">
    <name type="scientific">Microbulbifer bruguierae</name>
    <dbReference type="NCBI Taxonomy" id="3029061"/>
    <lineage>
        <taxon>Bacteria</taxon>
        <taxon>Pseudomonadati</taxon>
        <taxon>Pseudomonadota</taxon>
        <taxon>Gammaproteobacteria</taxon>
        <taxon>Cellvibrionales</taxon>
        <taxon>Microbulbiferaceae</taxon>
        <taxon>Microbulbifer</taxon>
    </lineage>
</organism>
<dbReference type="EMBL" id="CP118605">
    <property type="protein sequence ID" value="WGL18103.1"/>
    <property type="molecule type" value="Genomic_DNA"/>
</dbReference>
<evidence type="ECO:0000313" key="2">
    <source>
        <dbReference type="Proteomes" id="UP001236500"/>
    </source>
</evidence>
<proteinExistence type="predicted"/>
<evidence type="ECO:0000313" key="1">
    <source>
        <dbReference type="EMBL" id="WGL18103.1"/>
    </source>
</evidence>
<accession>A0ABY8NH17</accession>